<dbReference type="GO" id="GO:0030632">
    <property type="term" value="P:D-alanine biosynthetic process"/>
    <property type="evidence" value="ECO:0007669"/>
    <property type="project" value="UniProtKB-UniRule"/>
</dbReference>
<comment type="cofactor">
    <cofactor evidence="1 4 5">
        <name>pyridoxal 5'-phosphate</name>
        <dbReference type="ChEBI" id="CHEBI:597326"/>
    </cofactor>
</comment>
<dbReference type="SUPFAM" id="SSF51419">
    <property type="entry name" value="PLP-binding barrel"/>
    <property type="match status" value="1"/>
</dbReference>
<dbReference type="GO" id="GO:0008784">
    <property type="term" value="F:alanine racemase activity"/>
    <property type="evidence" value="ECO:0007669"/>
    <property type="project" value="UniProtKB-UniRule"/>
</dbReference>
<dbReference type="FunFam" id="3.20.20.10:FF:000002">
    <property type="entry name" value="Alanine racemase"/>
    <property type="match status" value="1"/>
</dbReference>
<dbReference type="EMBL" id="FMYV01000002">
    <property type="protein sequence ID" value="SDC27492.1"/>
    <property type="molecule type" value="Genomic_DNA"/>
</dbReference>
<dbReference type="EC" id="5.1.1.1" evidence="4"/>
<evidence type="ECO:0000259" key="7">
    <source>
        <dbReference type="SMART" id="SM01005"/>
    </source>
</evidence>
<feature type="active site" description="Proton acceptor; specific for D-alanine" evidence="4">
    <location>
        <position position="37"/>
    </location>
</feature>
<dbReference type="InterPro" id="IPR000821">
    <property type="entry name" value="Ala_racemase"/>
</dbReference>
<evidence type="ECO:0000256" key="4">
    <source>
        <dbReference type="HAMAP-Rule" id="MF_01201"/>
    </source>
</evidence>
<comment type="pathway">
    <text evidence="4">Amino-acid biosynthesis; D-alanine biosynthesis; D-alanine from L-alanine: step 1/1.</text>
</comment>
<dbReference type="PRINTS" id="PR00992">
    <property type="entry name" value="ALARACEMASE"/>
</dbReference>
<dbReference type="OrthoDB" id="9813814at2"/>
<dbReference type="PANTHER" id="PTHR30511">
    <property type="entry name" value="ALANINE RACEMASE"/>
    <property type="match status" value="1"/>
</dbReference>
<dbReference type="Pfam" id="PF00842">
    <property type="entry name" value="Ala_racemase_C"/>
    <property type="match status" value="1"/>
</dbReference>
<feature type="binding site" evidence="4 6">
    <location>
        <position position="137"/>
    </location>
    <ligand>
        <name>substrate</name>
    </ligand>
</feature>
<dbReference type="GO" id="GO:0030170">
    <property type="term" value="F:pyridoxal phosphate binding"/>
    <property type="evidence" value="ECO:0007669"/>
    <property type="project" value="UniProtKB-UniRule"/>
</dbReference>
<dbReference type="InterPro" id="IPR009006">
    <property type="entry name" value="Ala_racemase/Decarboxylase_C"/>
</dbReference>
<feature type="modified residue" description="N6-(pyridoxal phosphate)lysine" evidence="4 5">
    <location>
        <position position="37"/>
    </location>
</feature>
<evidence type="ECO:0000313" key="8">
    <source>
        <dbReference type="EMBL" id="SDC27492.1"/>
    </source>
</evidence>
<dbReference type="Gene3D" id="2.40.37.10">
    <property type="entry name" value="Lyase, Ornithine Decarboxylase, Chain A, domain 1"/>
    <property type="match status" value="1"/>
</dbReference>
<proteinExistence type="inferred from homology"/>
<feature type="binding site" evidence="4 6">
    <location>
        <position position="311"/>
    </location>
    <ligand>
        <name>substrate</name>
    </ligand>
</feature>
<dbReference type="Proteomes" id="UP000297288">
    <property type="component" value="Unassembled WGS sequence"/>
</dbReference>
<evidence type="ECO:0000256" key="3">
    <source>
        <dbReference type="ARBA" id="ARBA00023235"/>
    </source>
</evidence>
<dbReference type="STRING" id="28234.SAMN04488588_0784"/>
<dbReference type="Proteomes" id="UP000199322">
    <property type="component" value="Unassembled WGS sequence"/>
</dbReference>
<keyword evidence="10" id="KW-1185">Reference proteome</keyword>
<reference evidence="8 10" key="1">
    <citation type="submission" date="2016-10" db="EMBL/GenBank/DDBJ databases">
        <authorList>
            <person name="de Groot N.N."/>
        </authorList>
    </citation>
    <scope>NUCLEOTIDE SEQUENCE [LARGE SCALE GENOMIC DNA]</scope>
    <source>
        <strain evidence="8 10">WG14</strain>
    </source>
</reference>
<evidence type="ECO:0000256" key="6">
    <source>
        <dbReference type="PIRSR" id="PIRSR600821-52"/>
    </source>
</evidence>
<keyword evidence="2 4" id="KW-0663">Pyridoxal phosphate</keyword>
<dbReference type="GO" id="GO:0005829">
    <property type="term" value="C:cytosol"/>
    <property type="evidence" value="ECO:0007669"/>
    <property type="project" value="TreeGrafter"/>
</dbReference>
<dbReference type="Pfam" id="PF01168">
    <property type="entry name" value="Ala_racemase_N"/>
    <property type="match status" value="1"/>
</dbReference>
<accession>A0A1G6K8U9</accession>
<organism evidence="8 10">
    <name type="scientific">Geotoga petraea</name>
    <dbReference type="NCBI Taxonomy" id="28234"/>
    <lineage>
        <taxon>Bacteria</taxon>
        <taxon>Thermotogati</taxon>
        <taxon>Thermotogota</taxon>
        <taxon>Thermotogae</taxon>
        <taxon>Petrotogales</taxon>
        <taxon>Petrotogaceae</taxon>
        <taxon>Geotoga</taxon>
    </lineage>
</organism>
<dbReference type="InterPro" id="IPR011079">
    <property type="entry name" value="Ala_racemase_C"/>
</dbReference>
<dbReference type="PANTHER" id="PTHR30511:SF0">
    <property type="entry name" value="ALANINE RACEMASE, CATABOLIC-RELATED"/>
    <property type="match status" value="1"/>
</dbReference>
<evidence type="ECO:0000256" key="1">
    <source>
        <dbReference type="ARBA" id="ARBA00001933"/>
    </source>
</evidence>
<dbReference type="Gene3D" id="3.20.20.10">
    <property type="entry name" value="Alanine racemase"/>
    <property type="match status" value="1"/>
</dbReference>
<dbReference type="GO" id="GO:0009252">
    <property type="term" value="P:peptidoglycan biosynthetic process"/>
    <property type="evidence" value="ECO:0007669"/>
    <property type="project" value="TreeGrafter"/>
</dbReference>
<dbReference type="CDD" id="cd00430">
    <property type="entry name" value="PLPDE_III_AR"/>
    <property type="match status" value="1"/>
</dbReference>
<name>A0A1G6K8U9_9BACT</name>
<protein>
    <recommendedName>
        <fullName evidence="4">Alanine racemase</fullName>
        <ecNumber evidence="4">5.1.1.1</ecNumber>
    </recommendedName>
</protein>
<evidence type="ECO:0000256" key="2">
    <source>
        <dbReference type="ARBA" id="ARBA00022898"/>
    </source>
</evidence>
<reference evidence="9 11" key="2">
    <citation type="submission" date="2019-04" db="EMBL/GenBank/DDBJ databases">
        <title>Draft genome sequence data and analysis of a Fermenting Bacterium, Geotoga petraea strain HO-Geo1, isolated from heavy-oil petroleum reservoir in Russia.</title>
        <authorList>
            <person name="Grouzdev D.S."/>
            <person name="Semenova E.M."/>
            <person name="Sokolova D.S."/>
            <person name="Tourova T.P."/>
            <person name="Poltaraus A.B."/>
            <person name="Nazina T.N."/>
        </authorList>
    </citation>
    <scope>NUCLEOTIDE SEQUENCE [LARGE SCALE GENOMIC DNA]</scope>
    <source>
        <strain evidence="9 11">HO-Geo1</strain>
    </source>
</reference>
<dbReference type="SUPFAM" id="SSF50621">
    <property type="entry name" value="Alanine racemase C-terminal domain-like"/>
    <property type="match status" value="1"/>
</dbReference>
<dbReference type="RefSeq" id="WP_091402982.1">
    <property type="nucleotide sequence ID" value="NZ_FMYV01000002.1"/>
</dbReference>
<dbReference type="EMBL" id="SRME01000002">
    <property type="protein sequence ID" value="TGG88466.1"/>
    <property type="molecule type" value="Genomic_DNA"/>
</dbReference>
<evidence type="ECO:0000313" key="11">
    <source>
        <dbReference type="Proteomes" id="UP000297288"/>
    </source>
</evidence>
<feature type="domain" description="Alanine racemase C-terminal" evidence="7">
    <location>
        <begin position="242"/>
        <end position="365"/>
    </location>
</feature>
<dbReference type="UniPathway" id="UPA00042">
    <property type="reaction ID" value="UER00497"/>
</dbReference>
<keyword evidence="3 4" id="KW-0413">Isomerase</keyword>
<dbReference type="InterPro" id="IPR029066">
    <property type="entry name" value="PLP-binding_barrel"/>
</dbReference>
<dbReference type="AlphaFoldDB" id="A0A1G6K8U9"/>
<evidence type="ECO:0000313" key="10">
    <source>
        <dbReference type="Proteomes" id="UP000199322"/>
    </source>
</evidence>
<feature type="active site" description="Proton acceptor; specific for L-alanine" evidence="4">
    <location>
        <position position="263"/>
    </location>
</feature>
<dbReference type="NCBIfam" id="TIGR00492">
    <property type="entry name" value="alr"/>
    <property type="match status" value="1"/>
</dbReference>
<evidence type="ECO:0000313" key="9">
    <source>
        <dbReference type="EMBL" id="TGG88466.1"/>
    </source>
</evidence>
<comment type="function">
    <text evidence="4">Catalyzes the interconversion of L-alanine and D-alanine. May also act on other amino acids.</text>
</comment>
<comment type="similarity">
    <text evidence="4">Belongs to the alanine racemase family.</text>
</comment>
<gene>
    <name evidence="9" type="primary">alr</name>
    <name evidence="9" type="ORF">E4650_05325</name>
    <name evidence="8" type="ORF">SAMN04488588_0784</name>
</gene>
<dbReference type="InterPro" id="IPR001608">
    <property type="entry name" value="Ala_racemase_N"/>
</dbReference>
<dbReference type="SMART" id="SM01005">
    <property type="entry name" value="Ala_racemase_C"/>
    <property type="match status" value="1"/>
</dbReference>
<evidence type="ECO:0000256" key="5">
    <source>
        <dbReference type="PIRSR" id="PIRSR600821-50"/>
    </source>
</evidence>
<comment type="catalytic activity">
    <reaction evidence="4">
        <text>L-alanine = D-alanine</text>
        <dbReference type="Rhea" id="RHEA:20249"/>
        <dbReference type="ChEBI" id="CHEBI:57416"/>
        <dbReference type="ChEBI" id="CHEBI:57972"/>
        <dbReference type="EC" id="5.1.1.1"/>
    </reaction>
</comment>
<dbReference type="HAMAP" id="MF_01201">
    <property type="entry name" value="Ala_racemase"/>
    <property type="match status" value="1"/>
</dbReference>
<sequence length="372" mass="42473">MLKNSRSTYAEINIDNYLHNLEYISKKTNTEVMPVLKADAYGHNKITLAKCAVKEGYKRFAVAFLEEALDLINNDIKKPILIFNYINPKSLKRYTYFSDFLIPTIHSLNNLKTLISELGEEINKFKFHLNFNTGINRIGIQENEIENIIAIIKNKNINIEGIYSHYATADSLDDYVDYQYNNFLRIIKIFKDREIEYKFKHMSNSAACLYYPERSLDIVRPGIASFGLQPSNIKKDENIKPVMELKSIVAKINTCKKGDTIGYGRTHIIDKNSKTAIIPIGYADGYPRILSNKSHVLIKNKLYKVIGNVSMDQIVIEIKDDDIMVGDEVILFGKKPSAEHLANLANTLNYEITCGVSSRVPRVFIKGGSYFE</sequence>